<evidence type="ECO:0000313" key="14">
    <source>
        <dbReference type="EMBL" id="MFC3927839.1"/>
    </source>
</evidence>
<dbReference type="PROSITE" id="PS50146">
    <property type="entry name" value="DAGK"/>
    <property type="match status" value="1"/>
</dbReference>
<keyword evidence="7 14" id="KW-0418">Kinase</keyword>
<keyword evidence="15" id="KW-1185">Reference proteome</keyword>
<evidence type="ECO:0000256" key="3">
    <source>
        <dbReference type="ARBA" id="ARBA00022516"/>
    </source>
</evidence>
<dbReference type="InterPro" id="IPR005218">
    <property type="entry name" value="Diacylglycerol/lipid_kinase"/>
</dbReference>
<evidence type="ECO:0000256" key="10">
    <source>
        <dbReference type="ARBA" id="ARBA00023098"/>
    </source>
</evidence>
<dbReference type="InterPro" id="IPR017438">
    <property type="entry name" value="ATP-NAD_kinase_N"/>
</dbReference>
<dbReference type="PANTHER" id="PTHR12358:SF106">
    <property type="entry name" value="LIPID KINASE YEGS"/>
    <property type="match status" value="1"/>
</dbReference>
<evidence type="ECO:0000313" key="15">
    <source>
        <dbReference type="Proteomes" id="UP001595807"/>
    </source>
</evidence>
<evidence type="ECO:0000256" key="7">
    <source>
        <dbReference type="ARBA" id="ARBA00022777"/>
    </source>
</evidence>
<evidence type="ECO:0000256" key="1">
    <source>
        <dbReference type="ARBA" id="ARBA00001946"/>
    </source>
</evidence>
<keyword evidence="9" id="KW-0460">Magnesium</keyword>
<dbReference type="Proteomes" id="UP001595807">
    <property type="component" value="Unassembled WGS sequence"/>
</dbReference>
<keyword evidence="4 14" id="KW-0808">Transferase</keyword>
<reference evidence="15" key="1">
    <citation type="journal article" date="2019" name="Int. J. Syst. Evol. Microbiol.">
        <title>The Global Catalogue of Microorganisms (GCM) 10K type strain sequencing project: providing services to taxonomists for standard genome sequencing and annotation.</title>
        <authorList>
            <consortium name="The Broad Institute Genomics Platform"/>
            <consortium name="The Broad Institute Genome Sequencing Center for Infectious Disease"/>
            <person name="Wu L."/>
            <person name="Ma J."/>
        </authorList>
    </citation>
    <scope>NUCLEOTIDE SEQUENCE [LARGE SCALE GENOMIC DNA]</scope>
    <source>
        <strain evidence="15">CCUG 67170</strain>
    </source>
</reference>
<gene>
    <name evidence="14" type="ORF">ACFORF_04330</name>
</gene>
<accession>A0ABV8CUM9</accession>
<evidence type="ECO:0000256" key="11">
    <source>
        <dbReference type="ARBA" id="ARBA00023209"/>
    </source>
</evidence>
<comment type="caution">
    <text evidence="14">The sequence shown here is derived from an EMBL/GenBank/DDBJ whole genome shotgun (WGS) entry which is preliminary data.</text>
</comment>
<dbReference type="SMART" id="SM00046">
    <property type="entry name" value="DAGKc"/>
    <property type="match status" value="1"/>
</dbReference>
<dbReference type="PANTHER" id="PTHR12358">
    <property type="entry name" value="SPHINGOSINE KINASE"/>
    <property type="match status" value="1"/>
</dbReference>
<organism evidence="14 15">
    <name type="scientific">Streptococcus caprae</name>
    <dbReference type="NCBI Taxonomy" id="1640501"/>
    <lineage>
        <taxon>Bacteria</taxon>
        <taxon>Bacillati</taxon>
        <taxon>Bacillota</taxon>
        <taxon>Bacilli</taxon>
        <taxon>Lactobacillales</taxon>
        <taxon>Streptococcaceae</taxon>
        <taxon>Streptococcus</taxon>
    </lineage>
</organism>
<evidence type="ECO:0000256" key="6">
    <source>
        <dbReference type="ARBA" id="ARBA00022741"/>
    </source>
</evidence>
<keyword evidence="12" id="KW-1208">Phospholipid metabolism</keyword>
<dbReference type="Pfam" id="PF00781">
    <property type="entry name" value="DAGK_cat"/>
    <property type="match status" value="1"/>
</dbReference>
<dbReference type="EMBL" id="JBHRZV010000029">
    <property type="protein sequence ID" value="MFC3927839.1"/>
    <property type="molecule type" value="Genomic_DNA"/>
</dbReference>
<dbReference type="InterPro" id="IPR050187">
    <property type="entry name" value="Lipid_Phosphate_FormReg"/>
</dbReference>
<feature type="domain" description="DAGKc" evidence="13">
    <location>
        <begin position="1"/>
        <end position="132"/>
    </location>
</feature>
<evidence type="ECO:0000256" key="8">
    <source>
        <dbReference type="ARBA" id="ARBA00022840"/>
    </source>
</evidence>
<keyword evidence="8" id="KW-0067">ATP-binding</keyword>
<keyword evidence="11" id="KW-0594">Phospholipid biosynthesis</keyword>
<evidence type="ECO:0000256" key="5">
    <source>
        <dbReference type="ARBA" id="ARBA00022723"/>
    </source>
</evidence>
<dbReference type="InterPro" id="IPR016064">
    <property type="entry name" value="NAD/diacylglycerol_kinase_sf"/>
</dbReference>
<name>A0ABV8CUM9_9STRE</name>
<keyword evidence="6" id="KW-0547">Nucleotide-binding</keyword>
<dbReference type="Gene3D" id="2.60.200.40">
    <property type="match status" value="1"/>
</dbReference>
<dbReference type="EC" id="2.7.1.-" evidence="14"/>
<evidence type="ECO:0000256" key="12">
    <source>
        <dbReference type="ARBA" id="ARBA00023264"/>
    </source>
</evidence>
<dbReference type="InterPro" id="IPR001206">
    <property type="entry name" value="Diacylglycerol_kinase_cat_dom"/>
</dbReference>
<keyword evidence="10" id="KW-0443">Lipid metabolism</keyword>
<evidence type="ECO:0000256" key="2">
    <source>
        <dbReference type="ARBA" id="ARBA00005983"/>
    </source>
</evidence>
<sequence length="303" mass="33472">MKVLVLYNSNSGSGDKEQLIDQLKTDLLAHGYLAEDIAIEEPSSIEEAVAMAKQASENHVDLVVTMGGDGTINKIAGGIYEGGAHSTLGILPSGTVNNFAKSLKLPQGKDAISVLREGVARPVELCRVNQSYAISSLTLGILADIAANVTADEKRKWGPLAYLKNAVKILTRNRNYYLELTHDGQTLRHKTKILLITLTNSVGGMDQFDPKAGLNDGLMSVYLLSDFSFWKMLLSLPRILRGEFGYLEGITHFRTGKMTIRQYKRTWRKARTRIDGDKSDQLPIVLEMIPQAIKVMVPNDQNR</sequence>
<comment type="cofactor">
    <cofactor evidence="1">
        <name>Mg(2+)</name>
        <dbReference type="ChEBI" id="CHEBI:18420"/>
    </cofactor>
</comment>
<protein>
    <submittedName>
        <fullName evidence="14">Diacylglycerol/lipid kinase family protein</fullName>
        <ecNumber evidence="14">2.7.1.-</ecNumber>
    </submittedName>
</protein>
<keyword evidence="5" id="KW-0479">Metal-binding</keyword>
<dbReference type="NCBIfam" id="TIGR00147">
    <property type="entry name" value="YegS/Rv2252/BmrU family lipid kinase"/>
    <property type="match status" value="1"/>
</dbReference>
<evidence type="ECO:0000259" key="13">
    <source>
        <dbReference type="PROSITE" id="PS50146"/>
    </source>
</evidence>
<evidence type="ECO:0000256" key="4">
    <source>
        <dbReference type="ARBA" id="ARBA00022679"/>
    </source>
</evidence>
<dbReference type="InterPro" id="IPR045540">
    <property type="entry name" value="YegS/DAGK_C"/>
</dbReference>
<dbReference type="GO" id="GO:0016301">
    <property type="term" value="F:kinase activity"/>
    <property type="evidence" value="ECO:0007669"/>
    <property type="project" value="UniProtKB-KW"/>
</dbReference>
<comment type="similarity">
    <text evidence="2">Belongs to the diacylglycerol/lipid kinase family.</text>
</comment>
<dbReference type="SUPFAM" id="SSF111331">
    <property type="entry name" value="NAD kinase/diacylglycerol kinase-like"/>
    <property type="match status" value="1"/>
</dbReference>
<dbReference type="RefSeq" id="WP_380425836.1">
    <property type="nucleotide sequence ID" value="NZ_JBHRZV010000029.1"/>
</dbReference>
<proteinExistence type="inferred from homology"/>
<dbReference type="Gene3D" id="3.40.50.10330">
    <property type="entry name" value="Probable inorganic polyphosphate/atp-NAD kinase, domain 1"/>
    <property type="match status" value="1"/>
</dbReference>
<dbReference type="Pfam" id="PF19279">
    <property type="entry name" value="YegS_C"/>
    <property type="match status" value="1"/>
</dbReference>
<evidence type="ECO:0000256" key="9">
    <source>
        <dbReference type="ARBA" id="ARBA00022842"/>
    </source>
</evidence>
<keyword evidence="3" id="KW-0444">Lipid biosynthesis</keyword>